<dbReference type="AlphaFoldDB" id="A0A641ARA9"/>
<dbReference type="GO" id="GO:0046872">
    <property type="term" value="F:metal ion binding"/>
    <property type="evidence" value="ECO:0007669"/>
    <property type="project" value="UniProtKB-KW"/>
</dbReference>
<accession>A0A641ARA9</accession>
<keyword evidence="3" id="KW-0479">Metal-binding</keyword>
<dbReference type="InterPro" id="IPR036866">
    <property type="entry name" value="RibonucZ/Hydroxyglut_hydro"/>
</dbReference>
<dbReference type="GO" id="GO:0016787">
    <property type="term" value="F:hydrolase activity"/>
    <property type="evidence" value="ECO:0007669"/>
    <property type="project" value="UniProtKB-KW"/>
</dbReference>
<dbReference type="Gene3D" id="3.60.15.10">
    <property type="entry name" value="Ribonuclease Z/Hydroxyacylglutathione hydrolase-like"/>
    <property type="match status" value="1"/>
</dbReference>
<dbReference type="SUPFAM" id="SSF56281">
    <property type="entry name" value="Metallo-hydrolase/oxidoreductase"/>
    <property type="match status" value="1"/>
</dbReference>
<dbReference type="InterPro" id="IPR051013">
    <property type="entry name" value="MBL_superfamily_lactonases"/>
</dbReference>
<dbReference type="EMBL" id="SDPP02000001">
    <property type="protein sequence ID" value="KAA1380485.1"/>
    <property type="molecule type" value="Genomic_DNA"/>
</dbReference>
<evidence type="ECO:0000313" key="8">
    <source>
        <dbReference type="Proteomes" id="UP001515100"/>
    </source>
</evidence>
<keyword evidence="8" id="KW-1185">Reference proteome</keyword>
<name>A0A641ARA9_9ACTN</name>
<dbReference type="InterPro" id="IPR001279">
    <property type="entry name" value="Metallo-B-lactamas"/>
</dbReference>
<evidence type="ECO:0000256" key="2">
    <source>
        <dbReference type="ARBA" id="ARBA00007749"/>
    </source>
</evidence>
<evidence type="ECO:0000259" key="6">
    <source>
        <dbReference type="SMART" id="SM00849"/>
    </source>
</evidence>
<evidence type="ECO:0000313" key="7">
    <source>
        <dbReference type="EMBL" id="KAA1380485.1"/>
    </source>
</evidence>
<evidence type="ECO:0000256" key="4">
    <source>
        <dbReference type="ARBA" id="ARBA00022801"/>
    </source>
</evidence>
<sequence length="268" mass="28641">MRVHHLSCGSFCPPLVGDMVCHVLLCESDDGLVLIDTGLGLADYADPRGRMGPTRHLLNLASTPADTAVLQLQARGFDAADVSHIVLTHLDFDHIGGLSDFAHATVHTTADEHAAAVTSPDMLDRKRYRPAQWAHGPAWQIHAGRGDQWRDGLTGHEVLPGITLVPMPGHSRGHAAVAVDAGERGLVVHAGDAVFDASSYADATPSGQRLDRVRALRAFEQVVGRDRAAIARNHVTLRRLNDSEGVTVVPAHDKRVFDDVVGLGVSTG</sequence>
<dbReference type="CDD" id="cd07742">
    <property type="entry name" value="metallo-hydrolase-like_MBL-fold"/>
    <property type="match status" value="1"/>
</dbReference>
<comment type="caution">
    <text evidence="7">The sequence shown here is derived from an EMBL/GenBank/DDBJ whole genome shotgun (WGS) entry which is preliminary data.</text>
</comment>
<evidence type="ECO:0000256" key="1">
    <source>
        <dbReference type="ARBA" id="ARBA00001947"/>
    </source>
</evidence>
<proteinExistence type="inferred from homology"/>
<dbReference type="Pfam" id="PF00753">
    <property type="entry name" value="Lactamase_B"/>
    <property type="match status" value="1"/>
</dbReference>
<dbReference type="SMART" id="SM00849">
    <property type="entry name" value="Lactamase_B"/>
    <property type="match status" value="1"/>
</dbReference>
<dbReference type="RefSeq" id="WP_129180994.1">
    <property type="nucleotide sequence ID" value="NZ_JAGIOG010000001.1"/>
</dbReference>
<feature type="domain" description="Metallo-beta-lactamase" evidence="6">
    <location>
        <begin position="18"/>
        <end position="234"/>
    </location>
</feature>
<dbReference type="Proteomes" id="UP001515100">
    <property type="component" value="Unassembled WGS sequence"/>
</dbReference>
<organism evidence="7 8">
    <name type="scientific">Aeromicrobium fastidiosum</name>
    <dbReference type="NCBI Taxonomy" id="52699"/>
    <lineage>
        <taxon>Bacteria</taxon>
        <taxon>Bacillati</taxon>
        <taxon>Actinomycetota</taxon>
        <taxon>Actinomycetes</taxon>
        <taxon>Propionibacteriales</taxon>
        <taxon>Nocardioidaceae</taxon>
        <taxon>Aeromicrobium</taxon>
    </lineage>
</organism>
<dbReference type="OrthoDB" id="3196337at2"/>
<evidence type="ECO:0000256" key="3">
    <source>
        <dbReference type="ARBA" id="ARBA00022723"/>
    </source>
</evidence>
<dbReference type="PANTHER" id="PTHR42978:SF7">
    <property type="entry name" value="METALLO-HYDROLASE RV2300C-RELATED"/>
    <property type="match status" value="1"/>
</dbReference>
<comment type="cofactor">
    <cofactor evidence="1">
        <name>Zn(2+)</name>
        <dbReference type="ChEBI" id="CHEBI:29105"/>
    </cofactor>
</comment>
<evidence type="ECO:0000256" key="5">
    <source>
        <dbReference type="ARBA" id="ARBA00022833"/>
    </source>
</evidence>
<keyword evidence="4" id="KW-0378">Hydrolase</keyword>
<protein>
    <submittedName>
        <fullName evidence="7">MBL fold metallo-hydrolase</fullName>
    </submittedName>
</protein>
<gene>
    <name evidence="7" type="ORF">ESP62_004715</name>
</gene>
<dbReference type="PANTHER" id="PTHR42978">
    <property type="entry name" value="QUORUM-QUENCHING LACTONASE YTNP-RELATED-RELATED"/>
    <property type="match status" value="1"/>
</dbReference>
<comment type="similarity">
    <text evidence="2">Belongs to the metallo-beta-lactamase superfamily.</text>
</comment>
<reference evidence="7" key="1">
    <citation type="submission" date="2019-09" db="EMBL/GenBank/DDBJ databases">
        <authorList>
            <person name="Li J."/>
        </authorList>
    </citation>
    <scope>NUCLEOTIDE SEQUENCE [LARGE SCALE GENOMIC DNA]</scope>
    <source>
        <strain evidence="7">NRBC 14897</strain>
    </source>
</reference>
<keyword evidence="5" id="KW-0862">Zinc</keyword>